<organism evidence="1 2">
    <name type="scientific">Halogeometricum limi</name>
    <dbReference type="NCBI Taxonomy" id="555875"/>
    <lineage>
        <taxon>Archaea</taxon>
        <taxon>Methanobacteriati</taxon>
        <taxon>Methanobacteriota</taxon>
        <taxon>Stenosarchaea group</taxon>
        <taxon>Halobacteria</taxon>
        <taxon>Halobacteriales</taxon>
        <taxon>Haloferacaceae</taxon>
        <taxon>Halogeometricum</taxon>
    </lineage>
</organism>
<evidence type="ECO:0000313" key="1">
    <source>
        <dbReference type="EMBL" id="SFR53555.1"/>
    </source>
</evidence>
<dbReference type="STRING" id="555875.SAMN04488124_2216"/>
<sequence length="189" mass="21455">MLSDFQARLEEVERLVRDDRDEVGKRAGVPFIVFTYDPGDELEVDEEVRNLIEKLEYHDQTVAGIDMRELVFSILEDRGILENVIDLERRDRDRLLDGLKSSLLDDGEMGQLASAIATAAEDADTVIIYRMGILYPFASASTLMGQLETNTPDDTPIVFCYPAKVDDKSLRFLDESEGTYYRARVIGHE</sequence>
<name>A0A1I6HGB7_9EURY</name>
<dbReference type="OrthoDB" id="266695at2157"/>
<dbReference type="Pfam" id="PF08747">
    <property type="entry name" value="BrxB"/>
    <property type="match status" value="1"/>
</dbReference>
<reference evidence="2" key="1">
    <citation type="submission" date="2016-10" db="EMBL/GenBank/DDBJ databases">
        <authorList>
            <person name="Varghese N."/>
            <person name="Submissions S."/>
        </authorList>
    </citation>
    <scope>NUCLEOTIDE SEQUENCE [LARGE SCALE GENOMIC DNA]</scope>
    <source>
        <strain evidence="2">CGMCC 1.8711</strain>
    </source>
</reference>
<keyword evidence="2" id="KW-1185">Reference proteome</keyword>
<dbReference type="InterPro" id="IPR014858">
    <property type="entry name" value="BrxB"/>
</dbReference>
<dbReference type="RefSeq" id="WP_089880637.1">
    <property type="nucleotide sequence ID" value="NZ_FOYS01000003.1"/>
</dbReference>
<accession>A0A1I6HGB7</accession>
<proteinExistence type="predicted"/>
<protein>
    <recommendedName>
        <fullName evidence="3">DUF1788 domain-containing protein</fullName>
    </recommendedName>
</protein>
<dbReference type="AlphaFoldDB" id="A0A1I6HGB7"/>
<evidence type="ECO:0008006" key="3">
    <source>
        <dbReference type="Google" id="ProtNLM"/>
    </source>
</evidence>
<dbReference type="EMBL" id="FOYS01000003">
    <property type="protein sequence ID" value="SFR53555.1"/>
    <property type="molecule type" value="Genomic_DNA"/>
</dbReference>
<gene>
    <name evidence="1" type="ORF">SAMN04488124_2216</name>
</gene>
<evidence type="ECO:0000313" key="2">
    <source>
        <dbReference type="Proteomes" id="UP000243250"/>
    </source>
</evidence>
<dbReference type="Proteomes" id="UP000243250">
    <property type="component" value="Unassembled WGS sequence"/>
</dbReference>